<evidence type="ECO:0000313" key="2">
    <source>
        <dbReference type="Proteomes" id="UP001472677"/>
    </source>
</evidence>
<keyword evidence="2" id="KW-1185">Reference proteome</keyword>
<name>A0ABR2GB04_9ROSI</name>
<proteinExistence type="predicted"/>
<dbReference type="Proteomes" id="UP001472677">
    <property type="component" value="Unassembled WGS sequence"/>
</dbReference>
<comment type="caution">
    <text evidence="1">The sequence shown here is derived from an EMBL/GenBank/DDBJ whole genome shotgun (WGS) entry which is preliminary data.</text>
</comment>
<sequence>MCLSSANNIPFAGHALPCFLHSTAGFLSRIFLFPYTESSSRLISRRNTRSYLFPFQRDLCQFQGSSKRCIS</sequence>
<protein>
    <submittedName>
        <fullName evidence="1">Uncharacterized protein</fullName>
    </submittedName>
</protein>
<evidence type="ECO:0000313" key="1">
    <source>
        <dbReference type="EMBL" id="KAK8599686.1"/>
    </source>
</evidence>
<reference evidence="1 2" key="1">
    <citation type="journal article" date="2024" name="G3 (Bethesda)">
        <title>Genome assembly of Hibiscus sabdariffa L. provides insights into metabolisms of medicinal natural products.</title>
        <authorList>
            <person name="Kim T."/>
        </authorList>
    </citation>
    <scope>NUCLEOTIDE SEQUENCE [LARGE SCALE GENOMIC DNA]</scope>
    <source>
        <strain evidence="1">TK-2024</strain>
        <tissue evidence="1">Old leaves</tissue>
    </source>
</reference>
<dbReference type="EMBL" id="JBBPBM010000001">
    <property type="protein sequence ID" value="KAK8599686.1"/>
    <property type="molecule type" value="Genomic_DNA"/>
</dbReference>
<gene>
    <name evidence="1" type="ORF">V6N12_049561</name>
</gene>
<organism evidence="1 2">
    <name type="scientific">Hibiscus sabdariffa</name>
    <name type="common">roselle</name>
    <dbReference type="NCBI Taxonomy" id="183260"/>
    <lineage>
        <taxon>Eukaryota</taxon>
        <taxon>Viridiplantae</taxon>
        <taxon>Streptophyta</taxon>
        <taxon>Embryophyta</taxon>
        <taxon>Tracheophyta</taxon>
        <taxon>Spermatophyta</taxon>
        <taxon>Magnoliopsida</taxon>
        <taxon>eudicotyledons</taxon>
        <taxon>Gunneridae</taxon>
        <taxon>Pentapetalae</taxon>
        <taxon>rosids</taxon>
        <taxon>malvids</taxon>
        <taxon>Malvales</taxon>
        <taxon>Malvaceae</taxon>
        <taxon>Malvoideae</taxon>
        <taxon>Hibiscus</taxon>
    </lineage>
</organism>
<accession>A0ABR2GB04</accession>